<dbReference type="STRING" id="568069.A0A1J1IEZ2"/>
<reference evidence="2 3" key="1">
    <citation type="submission" date="2015-04" db="EMBL/GenBank/DDBJ databases">
        <authorList>
            <person name="Syromyatnikov M.Y."/>
            <person name="Popov V.N."/>
        </authorList>
    </citation>
    <scope>NUCLEOTIDE SEQUENCE [LARGE SCALE GENOMIC DNA]</scope>
</reference>
<sequence length="383" mass="45254">MEVWNEIELPIPPYSNYKISKNEIDIRKFTKILQQTIDSLKIVEQFHYEAAQLSRLIFMNCKQFRMMKGLHEMKKCHQSLLRYLKLDLVTSLEIFKGFISYEETTFCTLPYRQNLDFILIRLQGLAMLLINVVSSAKRSMTYFLGLIKAGSFYIRGTVFISTLASIWDQSREFCKHVVNHYNLLLSFRKDIKEKPGLNWIESDYHLPEDLGLWLGDKWTQNIINRTYDLKLLIKEADIAEFSKSICEKIKTQKNNRGMKKSVELSDDEMIIVNQEKIIDHSLELDDVKPIPRLTMKIHKPNDNAEIDCSHSISALVSKDSVEKFIKNESFYRKVNQMKSLTINKMKKKSWKEFQHDIKNKSVLMQEKAFIEYVKDYLEEYIIK</sequence>
<evidence type="ECO:0000313" key="2">
    <source>
        <dbReference type="EMBL" id="CRK98784.1"/>
    </source>
</evidence>
<dbReference type="Proteomes" id="UP000183832">
    <property type="component" value="Unassembled WGS sequence"/>
</dbReference>
<dbReference type="EMBL" id="CVRI01000048">
    <property type="protein sequence ID" value="CRK98784.1"/>
    <property type="molecule type" value="Genomic_DNA"/>
</dbReference>
<protein>
    <submittedName>
        <fullName evidence="2">CLUMA_CG011959, isoform A</fullName>
    </submittedName>
</protein>
<dbReference type="InterPro" id="IPR027951">
    <property type="entry name" value="Nepro_N"/>
</dbReference>
<keyword evidence="3" id="KW-1185">Reference proteome</keyword>
<dbReference type="PANTHER" id="PTHR34761:SF1">
    <property type="entry name" value="NUCLEOLUS AND NEURAL PROGENITOR PROTEIN"/>
    <property type="match status" value="1"/>
</dbReference>
<proteinExistence type="predicted"/>
<accession>A0A1J1IEZ2</accession>
<dbReference type="GO" id="GO:0005634">
    <property type="term" value="C:nucleus"/>
    <property type="evidence" value="ECO:0007669"/>
    <property type="project" value="TreeGrafter"/>
</dbReference>
<feature type="domain" description="Nucleolus and neural progenitor protein-like N-terminal" evidence="1">
    <location>
        <begin position="4"/>
        <end position="184"/>
    </location>
</feature>
<dbReference type="Pfam" id="PF14780">
    <property type="entry name" value="NEPRO_N"/>
    <property type="match status" value="1"/>
</dbReference>
<dbReference type="InterPro" id="IPR052835">
    <property type="entry name" value="Nepro"/>
</dbReference>
<evidence type="ECO:0000259" key="1">
    <source>
        <dbReference type="Pfam" id="PF14780"/>
    </source>
</evidence>
<gene>
    <name evidence="2" type="ORF">CLUMA_CG011959</name>
</gene>
<organism evidence="2 3">
    <name type="scientific">Clunio marinus</name>
    <dbReference type="NCBI Taxonomy" id="568069"/>
    <lineage>
        <taxon>Eukaryota</taxon>
        <taxon>Metazoa</taxon>
        <taxon>Ecdysozoa</taxon>
        <taxon>Arthropoda</taxon>
        <taxon>Hexapoda</taxon>
        <taxon>Insecta</taxon>
        <taxon>Pterygota</taxon>
        <taxon>Neoptera</taxon>
        <taxon>Endopterygota</taxon>
        <taxon>Diptera</taxon>
        <taxon>Nematocera</taxon>
        <taxon>Chironomoidea</taxon>
        <taxon>Chironomidae</taxon>
        <taxon>Clunio</taxon>
    </lineage>
</organism>
<name>A0A1J1IEZ2_9DIPT</name>
<dbReference type="PANTHER" id="PTHR34761">
    <property type="entry name" value="NUCLEOLUS AND NEURAL PROGENITOR PROTEIN"/>
    <property type="match status" value="1"/>
</dbReference>
<dbReference type="AlphaFoldDB" id="A0A1J1IEZ2"/>
<dbReference type="GO" id="GO:0045747">
    <property type="term" value="P:positive regulation of Notch signaling pathway"/>
    <property type="evidence" value="ECO:0007669"/>
    <property type="project" value="TreeGrafter"/>
</dbReference>
<dbReference type="OrthoDB" id="9899341at2759"/>
<evidence type="ECO:0000313" key="3">
    <source>
        <dbReference type="Proteomes" id="UP000183832"/>
    </source>
</evidence>